<dbReference type="InterPro" id="IPR035516">
    <property type="entry name" value="Gyrase/topoIV_suA_C"/>
</dbReference>
<comment type="function">
    <text evidence="9">Negative supercoiling favors strand separation, and DNA replication, transcription, recombination and repair, all of which involve strand separation. Type II topoisomerases break and join 2 DNA strands simultaneously in an ATP-dependent manner.</text>
</comment>
<sequence>MGELAKEILPVNIEDELKMSYLDYAMSVIVGRALPDVRDGLKPVHRRVLYAMNVLGNDFNKPYKKSARVVGDVIGKYHPHGDSAVYDTIVRMAQPFSLRYMLVDGQGNFGSIDGDSAAAMRYTEVRMMKLAHQLLADLDKETVDFEDNYDGSESEPTVLPTKVPNLLVNGSSGIAVGMATNIPPHNLNEVIDGCLALIENPDITINELMEYVKGPDFPTAAIINGRAGIVDAYHTGRGKIYLRARSHVETDPKNGKDSIVVTELPYQVNKARLIEKIADLVKEKKIEGITGLRDESDKDGMRMVIELRKGEVPEVVLNNLYAQSQMQNVFGINMVALDNGQPRLFNLKDAIDAFVTHRREVVTRRTIFDLRKAREKAHVLEGLAIALANIDEVIELIKQSPTPKEAKEELMTRNWAPGQVADMLARAGTEACRPEHLPADFGFHDGFYKLSEEQAKAILELRLHKLTGLEHDKIISEYKDLLGLIEELLHILMSKERLLEVICEELEEVKEAFGDERRSEILDSKLDLTIADLITEEDVVVTLSHEGYVKYQSLSDYKAQRRGGRGKSATKMKDEDFIDRLLVASTHDTILCFSSRGKVYWLKVFELPNAGRGSRGKPIVNVLPLEKDEKISAILPVREYSEDKYVFMATANGTVKKTSLEQFSRPRANGIIALTIADDDELIGVAETTGEDEIMLFSDAGKVIRFGEDAVRAMGRTARGVRGMKLADGAKVIQMLVAEDNCSILTATENGYGKRTAVDDHPLRGRGGQGVISIQMSERNGQVVSAVPVIDGDEVMLISKGGTLIRTGVDDIRVMGRNTQGVRLIRLDEGEDLVGLQRIVELDVEDDEEGEFAEEQSQVSESDESSTDE</sequence>
<comment type="catalytic activity">
    <reaction evidence="1 10 11">
        <text>ATP-dependent breakage, passage and rejoining of double-stranded DNA.</text>
        <dbReference type="EC" id="5.6.2.2"/>
    </reaction>
</comment>
<keyword evidence="7 10" id="KW-0238">DNA-binding</keyword>
<comment type="miscellaneous">
    <text evidence="10">Few gyrases are as efficient as E.coli at forming negative supercoils. Not all organisms have 2 type II topoisomerases; in organisms with a single type II topoisomerase this enzyme also has to decatenate newly replicated chromosomes.</text>
</comment>
<evidence type="ECO:0000313" key="14">
    <source>
        <dbReference type="EMBL" id="PXF63066.1"/>
    </source>
</evidence>
<organism evidence="14 15">
    <name type="scientific">Kangiella spongicola</name>
    <dbReference type="NCBI Taxonomy" id="796379"/>
    <lineage>
        <taxon>Bacteria</taxon>
        <taxon>Pseudomonadati</taxon>
        <taxon>Pseudomonadota</taxon>
        <taxon>Gammaproteobacteria</taxon>
        <taxon>Kangiellales</taxon>
        <taxon>Kangiellaceae</taxon>
        <taxon>Kangiella</taxon>
    </lineage>
</organism>
<evidence type="ECO:0000256" key="3">
    <source>
        <dbReference type="ARBA" id="ARBA00022490"/>
    </source>
</evidence>
<keyword evidence="5 10" id="KW-0067">ATP-binding</keyword>
<keyword evidence="8 10" id="KW-0413">Isomerase</keyword>
<dbReference type="NCBIfam" id="TIGR01063">
    <property type="entry name" value="gyrA"/>
    <property type="match status" value="1"/>
</dbReference>
<dbReference type="PANTHER" id="PTHR43493">
    <property type="entry name" value="DNA GYRASE/TOPOISOMERASE SUBUNIT A"/>
    <property type="match status" value="1"/>
</dbReference>
<dbReference type="InterPro" id="IPR013758">
    <property type="entry name" value="Topo_IIA_A/C_ab"/>
</dbReference>
<feature type="region of interest" description="Disordered" evidence="12">
    <location>
        <begin position="844"/>
        <end position="869"/>
    </location>
</feature>
<dbReference type="Pfam" id="PF00521">
    <property type="entry name" value="DNA_topoisoIV"/>
    <property type="match status" value="1"/>
</dbReference>
<evidence type="ECO:0000256" key="6">
    <source>
        <dbReference type="ARBA" id="ARBA00023029"/>
    </source>
</evidence>
<dbReference type="GO" id="GO:0005524">
    <property type="term" value="F:ATP binding"/>
    <property type="evidence" value="ECO:0007669"/>
    <property type="project" value="UniProtKB-UniRule"/>
</dbReference>
<dbReference type="OrthoDB" id="9806486at2"/>
<feature type="short sequence motif" description="GyrA-box" evidence="10">
    <location>
        <begin position="560"/>
        <end position="566"/>
    </location>
</feature>
<comment type="similarity">
    <text evidence="2 10">Belongs to the type II topoisomerase GyrA/ParC subunit family.</text>
</comment>
<evidence type="ECO:0000256" key="9">
    <source>
        <dbReference type="ARBA" id="ARBA00058442"/>
    </source>
</evidence>
<comment type="caution">
    <text evidence="14">The sequence shown here is derived from an EMBL/GenBank/DDBJ whole genome shotgun (WGS) entry which is preliminary data.</text>
</comment>
<dbReference type="CDD" id="cd00187">
    <property type="entry name" value="TOP4c"/>
    <property type="match status" value="1"/>
</dbReference>
<dbReference type="GO" id="GO:0006265">
    <property type="term" value="P:DNA topological change"/>
    <property type="evidence" value="ECO:0007669"/>
    <property type="project" value="UniProtKB-UniRule"/>
</dbReference>
<dbReference type="InterPro" id="IPR050220">
    <property type="entry name" value="Type_II_DNA_Topoisomerases"/>
</dbReference>
<keyword evidence="4 10" id="KW-0547">Nucleotide-binding</keyword>
<dbReference type="SUPFAM" id="SSF101904">
    <property type="entry name" value="GyrA/ParC C-terminal domain-like"/>
    <property type="match status" value="1"/>
</dbReference>
<name>A0A318D1G9_9GAMM</name>
<dbReference type="EMBL" id="QICH01000002">
    <property type="protein sequence ID" value="PXF63066.1"/>
    <property type="molecule type" value="Genomic_DNA"/>
</dbReference>
<dbReference type="Gene3D" id="1.10.268.10">
    <property type="entry name" value="Topoisomerase, domain 3"/>
    <property type="match status" value="1"/>
</dbReference>
<comment type="subunit">
    <text evidence="10">Heterotetramer, composed of two GyrA and two GyrB chains. In the heterotetramer, GyrA contains the active site tyrosine that forms a transient covalent intermediate with DNA, while GyrB binds cofactors and catalyzes ATP hydrolysis.</text>
</comment>
<dbReference type="InterPro" id="IPR006691">
    <property type="entry name" value="GyrA/parC_rep"/>
</dbReference>
<dbReference type="RefSeq" id="WP_110200869.1">
    <property type="nucleotide sequence ID" value="NZ_QICH01000002.1"/>
</dbReference>
<evidence type="ECO:0000313" key="15">
    <source>
        <dbReference type="Proteomes" id="UP000247689"/>
    </source>
</evidence>
<evidence type="ECO:0000256" key="11">
    <source>
        <dbReference type="PROSITE-ProRule" id="PRU01384"/>
    </source>
</evidence>
<dbReference type="GO" id="GO:0009330">
    <property type="term" value="C:DNA topoisomerase type II (double strand cut, ATP-hydrolyzing) complex"/>
    <property type="evidence" value="ECO:0007669"/>
    <property type="project" value="TreeGrafter"/>
</dbReference>
<reference evidence="14 15" key="1">
    <citation type="submission" date="2018-05" db="EMBL/GenBank/DDBJ databases">
        <title>Kangiella spongicola genome sequence.</title>
        <authorList>
            <person name="Maclea K.S."/>
            <person name="Goen A.E."/>
            <person name="Kelley C."/>
            <person name="Underriner A."/>
            <person name="Silverwood T."/>
            <person name="Trachtenberg A.M."/>
        </authorList>
    </citation>
    <scope>NUCLEOTIDE SEQUENCE [LARGE SCALE GENOMIC DNA]</scope>
    <source>
        <strain evidence="14 15">ATCC BAA-2076</strain>
    </source>
</reference>
<evidence type="ECO:0000259" key="13">
    <source>
        <dbReference type="PROSITE" id="PS52040"/>
    </source>
</evidence>
<evidence type="ECO:0000256" key="2">
    <source>
        <dbReference type="ARBA" id="ARBA00008263"/>
    </source>
</evidence>
<dbReference type="NCBIfam" id="NF004044">
    <property type="entry name" value="PRK05561.1"/>
    <property type="match status" value="1"/>
</dbReference>
<dbReference type="GO" id="GO:0034335">
    <property type="term" value="F:DNA negative supercoiling activity"/>
    <property type="evidence" value="ECO:0007669"/>
    <property type="project" value="UniProtKB-ARBA"/>
</dbReference>
<evidence type="ECO:0000256" key="5">
    <source>
        <dbReference type="ARBA" id="ARBA00022840"/>
    </source>
</evidence>
<dbReference type="FunFam" id="3.30.1360.40:FF:000002">
    <property type="entry name" value="DNA gyrase subunit A"/>
    <property type="match status" value="1"/>
</dbReference>
<dbReference type="GO" id="GO:0005737">
    <property type="term" value="C:cytoplasm"/>
    <property type="evidence" value="ECO:0007669"/>
    <property type="project" value="UniProtKB-SubCell"/>
</dbReference>
<evidence type="ECO:0000256" key="12">
    <source>
        <dbReference type="SAM" id="MobiDB-lite"/>
    </source>
</evidence>
<keyword evidence="6 10" id="KW-0799">Topoisomerase</keyword>
<dbReference type="SUPFAM" id="SSF56719">
    <property type="entry name" value="Type II DNA topoisomerase"/>
    <property type="match status" value="1"/>
</dbReference>
<accession>A0A318D1G9</accession>
<dbReference type="FunFam" id="2.120.10.90:FF:000002">
    <property type="entry name" value="DNA gyrase subunit A"/>
    <property type="match status" value="1"/>
</dbReference>
<dbReference type="Gene3D" id="3.30.1360.40">
    <property type="match status" value="1"/>
</dbReference>
<dbReference type="GO" id="GO:0005694">
    <property type="term" value="C:chromosome"/>
    <property type="evidence" value="ECO:0007669"/>
    <property type="project" value="InterPro"/>
</dbReference>
<comment type="function">
    <text evidence="10">A type II topoisomerase that negatively supercoils closed circular double-stranded (ds) DNA in an ATP-dependent manner to modulate DNA topology and maintain chromosomes in an underwound state. Negative supercoiling favors strand separation, and DNA replication, transcription, recombination and repair, all of which involve strand separation. Also able to catalyze the interconversion of other topological isomers of dsDNA rings, including catenanes and knotted rings. Type II topoisomerases break and join 2 DNA strands simultaneously in an ATP-dependent manner.</text>
</comment>
<dbReference type="Gene3D" id="2.120.10.90">
    <property type="entry name" value="DNA gyrase/topoisomerase IV, subunit A, C-terminal"/>
    <property type="match status" value="1"/>
</dbReference>
<gene>
    <name evidence="10" type="primary">gyrA</name>
    <name evidence="14" type="ORF">DL796_06330</name>
</gene>
<evidence type="ECO:0000256" key="7">
    <source>
        <dbReference type="ARBA" id="ARBA00023125"/>
    </source>
</evidence>
<dbReference type="GO" id="GO:0006261">
    <property type="term" value="P:DNA-templated DNA replication"/>
    <property type="evidence" value="ECO:0007669"/>
    <property type="project" value="UniProtKB-UniRule"/>
</dbReference>
<evidence type="ECO:0000256" key="4">
    <source>
        <dbReference type="ARBA" id="ARBA00022741"/>
    </source>
</evidence>
<dbReference type="Gene3D" id="3.90.199.10">
    <property type="entry name" value="Topoisomerase II, domain 5"/>
    <property type="match status" value="1"/>
</dbReference>
<protein>
    <recommendedName>
        <fullName evidence="10">DNA gyrase subunit A</fullName>
        <ecNumber evidence="10">5.6.2.2</ecNumber>
    </recommendedName>
</protein>
<evidence type="ECO:0000256" key="10">
    <source>
        <dbReference type="HAMAP-Rule" id="MF_01897"/>
    </source>
</evidence>
<dbReference type="InterPro" id="IPR005743">
    <property type="entry name" value="GyrA"/>
</dbReference>
<dbReference type="SMART" id="SM00434">
    <property type="entry name" value="TOP4c"/>
    <property type="match status" value="1"/>
</dbReference>
<proteinExistence type="inferred from homology"/>
<comment type="subcellular location">
    <subcellularLocation>
        <location evidence="10">Cytoplasm</location>
    </subcellularLocation>
</comment>
<dbReference type="Pfam" id="PF03989">
    <property type="entry name" value="DNA_gyraseA_C"/>
    <property type="match status" value="6"/>
</dbReference>
<dbReference type="InterPro" id="IPR002205">
    <property type="entry name" value="Topo_IIA_dom_A"/>
</dbReference>
<dbReference type="PROSITE" id="PS52040">
    <property type="entry name" value="TOPO_IIA"/>
    <property type="match status" value="1"/>
</dbReference>
<feature type="domain" description="Topo IIA-type catalytic" evidence="13">
    <location>
        <begin position="34"/>
        <end position="533"/>
    </location>
</feature>
<dbReference type="GO" id="GO:0003677">
    <property type="term" value="F:DNA binding"/>
    <property type="evidence" value="ECO:0007669"/>
    <property type="project" value="UniProtKB-UniRule"/>
</dbReference>
<keyword evidence="3 10" id="KW-0963">Cytoplasm</keyword>
<dbReference type="AlphaFoldDB" id="A0A318D1G9"/>
<evidence type="ECO:0000256" key="8">
    <source>
        <dbReference type="ARBA" id="ARBA00023235"/>
    </source>
</evidence>
<dbReference type="InterPro" id="IPR013757">
    <property type="entry name" value="Topo_IIA_A_a_sf"/>
</dbReference>
<feature type="active site" description="O-(5'-phospho-DNA)-tyrosine intermediate" evidence="10 11">
    <location>
        <position position="122"/>
    </location>
</feature>
<dbReference type="HAMAP" id="MF_01897">
    <property type="entry name" value="GyrA"/>
    <property type="match status" value="1"/>
</dbReference>
<evidence type="ECO:0000256" key="1">
    <source>
        <dbReference type="ARBA" id="ARBA00000185"/>
    </source>
</evidence>
<keyword evidence="15" id="KW-1185">Reference proteome</keyword>
<dbReference type="Proteomes" id="UP000247689">
    <property type="component" value="Unassembled WGS sequence"/>
</dbReference>
<dbReference type="InterPro" id="IPR013760">
    <property type="entry name" value="Topo_IIA-like_dom_sf"/>
</dbReference>
<dbReference type="PANTHER" id="PTHR43493:SF5">
    <property type="entry name" value="DNA GYRASE SUBUNIT A, CHLOROPLASTIC_MITOCHONDRIAL"/>
    <property type="match status" value="1"/>
</dbReference>
<dbReference type="FunFam" id="3.90.199.10:FF:000001">
    <property type="entry name" value="DNA gyrase subunit A"/>
    <property type="match status" value="1"/>
</dbReference>
<dbReference type="NCBIfam" id="NF004043">
    <property type="entry name" value="PRK05560.1"/>
    <property type="match status" value="1"/>
</dbReference>
<dbReference type="EC" id="5.6.2.2" evidence="10"/>
<feature type="compositionally biased region" description="Acidic residues" evidence="12">
    <location>
        <begin position="844"/>
        <end position="854"/>
    </location>
</feature>